<dbReference type="PANTHER" id="PTHR12316:SF1">
    <property type="entry name" value="NINJURIN-B"/>
    <property type="match status" value="1"/>
</dbReference>
<feature type="transmembrane region" description="Helical" evidence="8">
    <location>
        <begin position="170"/>
        <end position="193"/>
    </location>
</feature>
<keyword evidence="6 8" id="KW-0472">Membrane</keyword>
<dbReference type="GO" id="GO:0007155">
    <property type="term" value="P:cell adhesion"/>
    <property type="evidence" value="ECO:0007669"/>
    <property type="project" value="UniProtKB-KW"/>
</dbReference>
<keyword evidence="3 8" id="KW-0812">Transmembrane</keyword>
<dbReference type="GO" id="GO:0016020">
    <property type="term" value="C:membrane"/>
    <property type="evidence" value="ECO:0007669"/>
    <property type="project" value="UniProtKB-SubCell"/>
</dbReference>
<evidence type="ECO:0000256" key="3">
    <source>
        <dbReference type="ARBA" id="ARBA00022692"/>
    </source>
</evidence>
<comment type="similarity">
    <text evidence="2">Belongs to the ninjurin family.</text>
</comment>
<evidence type="ECO:0000256" key="1">
    <source>
        <dbReference type="ARBA" id="ARBA00004141"/>
    </source>
</evidence>
<dbReference type="HOGENOM" id="CLU_1379146_0_0_1"/>
<protein>
    <submittedName>
        <fullName evidence="9">AAEL000373-PA</fullName>
    </submittedName>
</protein>
<reference evidence="9" key="3">
    <citation type="submission" date="2012-09" db="EMBL/GenBank/DDBJ databases">
        <authorList>
            <consortium name="VectorBase"/>
        </authorList>
    </citation>
    <scope>NUCLEOTIDE SEQUENCE</scope>
    <source>
        <strain evidence="9">Liverpool</strain>
    </source>
</reference>
<evidence type="ECO:0000256" key="6">
    <source>
        <dbReference type="ARBA" id="ARBA00023136"/>
    </source>
</evidence>
<dbReference type="InterPro" id="IPR007007">
    <property type="entry name" value="Ninjurin"/>
</dbReference>
<evidence type="ECO:0000256" key="2">
    <source>
        <dbReference type="ARBA" id="ARBA00008141"/>
    </source>
</evidence>
<keyword evidence="5 8" id="KW-1133">Transmembrane helix</keyword>
<proteinExistence type="inferred from homology"/>
<keyword evidence="4" id="KW-0130">Cell adhesion</keyword>
<evidence type="ECO:0000313" key="10">
    <source>
        <dbReference type="Proteomes" id="UP000682892"/>
    </source>
</evidence>
<dbReference type="EMBL" id="CH477191">
    <property type="protein sequence ID" value="EAT48639.1"/>
    <property type="molecule type" value="Genomic_DNA"/>
</dbReference>
<reference evidence="9" key="1">
    <citation type="submission" date="2005-10" db="EMBL/GenBank/DDBJ databases">
        <authorList>
            <person name="Loftus B.J."/>
            <person name="Nene V.M."/>
            <person name="Hannick L.I."/>
            <person name="Bidwell S."/>
            <person name="Haas B."/>
            <person name="Amedeo P."/>
            <person name="Orvis J."/>
            <person name="Wortman J.R."/>
            <person name="White O.R."/>
            <person name="Salzberg S."/>
            <person name="Shumway M."/>
            <person name="Koo H."/>
            <person name="Zhao Y."/>
            <person name="Holmes M."/>
            <person name="Miller J."/>
            <person name="Schatz M."/>
            <person name="Pop M."/>
            <person name="Pai G."/>
            <person name="Utterback T."/>
            <person name="Rogers Y.-H."/>
            <person name="Kravitz S."/>
            <person name="Fraser C.M."/>
        </authorList>
    </citation>
    <scope>NUCLEOTIDE SEQUENCE</scope>
    <source>
        <strain evidence="9">Liverpool</strain>
    </source>
</reference>
<gene>
    <name evidence="9" type="ORF">AaeL_AAEL000373</name>
</gene>
<dbReference type="Pfam" id="PF04923">
    <property type="entry name" value="Ninjurin"/>
    <property type="match status" value="1"/>
</dbReference>
<evidence type="ECO:0000256" key="4">
    <source>
        <dbReference type="ARBA" id="ARBA00022889"/>
    </source>
</evidence>
<feature type="transmembrane region" description="Helical" evidence="8">
    <location>
        <begin position="136"/>
        <end position="158"/>
    </location>
</feature>
<dbReference type="GO" id="GO:0042246">
    <property type="term" value="P:tissue regeneration"/>
    <property type="evidence" value="ECO:0007669"/>
    <property type="project" value="InterPro"/>
</dbReference>
<organism evidence="9 10">
    <name type="scientific">Aedes aegypti</name>
    <name type="common">Yellowfever mosquito</name>
    <name type="synonym">Culex aegypti</name>
    <dbReference type="NCBI Taxonomy" id="7159"/>
    <lineage>
        <taxon>Eukaryota</taxon>
        <taxon>Metazoa</taxon>
        <taxon>Ecdysozoa</taxon>
        <taxon>Arthropoda</taxon>
        <taxon>Hexapoda</taxon>
        <taxon>Insecta</taxon>
        <taxon>Pterygota</taxon>
        <taxon>Neoptera</taxon>
        <taxon>Endopterygota</taxon>
        <taxon>Diptera</taxon>
        <taxon>Nematocera</taxon>
        <taxon>Culicoidea</taxon>
        <taxon>Culicidae</taxon>
        <taxon>Culicinae</taxon>
        <taxon>Aedini</taxon>
        <taxon>Aedes</taxon>
        <taxon>Stegomyia</taxon>
    </lineage>
</organism>
<dbReference type="OMA" id="NVDRVRP"/>
<comment type="subcellular location">
    <subcellularLocation>
        <location evidence="1">Membrane</location>
        <topology evidence="1">Multi-pass membrane protein</topology>
    </subcellularLocation>
</comment>
<dbReference type="AlphaFoldDB" id="A0A6E8PLB8"/>
<evidence type="ECO:0000256" key="5">
    <source>
        <dbReference type="ARBA" id="ARBA00022989"/>
    </source>
</evidence>
<dbReference type="PANTHER" id="PTHR12316">
    <property type="entry name" value="NINJURIN-RELATED"/>
    <property type="match status" value="1"/>
</dbReference>
<feature type="region of interest" description="Disordered" evidence="7">
    <location>
        <begin position="1"/>
        <end position="20"/>
    </location>
</feature>
<accession>A0A6E8PLB8</accession>
<dbReference type="Proteomes" id="UP000682892">
    <property type="component" value="Unassembled WGS sequence"/>
</dbReference>
<evidence type="ECO:0000313" key="9">
    <source>
        <dbReference type="EMBL" id="EAT48639.1"/>
    </source>
</evidence>
<evidence type="ECO:0000256" key="7">
    <source>
        <dbReference type="SAM" id="MobiDB-lite"/>
    </source>
</evidence>
<reference evidence="9" key="2">
    <citation type="journal article" date="2007" name="Science">
        <title>Genome sequence of Aedes aegypti, a major arbovirus vector.</title>
        <authorList>
            <person name="Nene V."/>
            <person name="Wortman J.R."/>
            <person name="Lawson D."/>
            <person name="Haas B."/>
            <person name="Kodira C."/>
            <person name="Tu Z.J."/>
            <person name="Loftus B."/>
            <person name="Xi Z."/>
            <person name="Megy K."/>
            <person name="Grabherr M."/>
            <person name="Ren Q."/>
            <person name="Zdobnov E.M."/>
            <person name="Lobo N.F."/>
            <person name="Campbell K.S."/>
            <person name="Brown S.E."/>
            <person name="Bonaldo M.F."/>
            <person name="Zhu J."/>
            <person name="Sinkins S.P."/>
            <person name="Hogenkamp D.G."/>
            <person name="Amedeo P."/>
            <person name="Arensburger P."/>
            <person name="Atkinson P.W."/>
            <person name="Bidwell S."/>
            <person name="Biedler J."/>
            <person name="Birney E."/>
            <person name="Bruggner R.V."/>
            <person name="Costas J."/>
            <person name="Coy M.R."/>
            <person name="Crabtree J."/>
            <person name="Crawford M."/>
            <person name="Debruyn B."/>
            <person name="Decaprio D."/>
            <person name="Eiglmeier K."/>
            <person name="Eisenstadt E."/>
            <person name="El-Dorry H."/>
            <person name="Gelbart W.M."/>
            <person name="Gomes S.L."/>
            <person name="Hammond M."/>
            <person name="Hannick L.I."/>
            <person name="Hogan J.R."/>
            <person name="Holmes M.H."/>
            <person name="Jaffe D."/>
            <person name="Johnston J.S."/>
            <person name="Kennedy R.C."/>
            <person name="Koo H."/>
            <person name="Kravitz S."/>
            <person name="Kriventseva E.V."/>
            <person name="Kulp D."/>
            <person name="Labutti K."/>
            <person name="Lee E."/>
            <person name="Li S."/>
            <person name="Lovin D.D."/>
            <person name="Mao C."/>
            <person name="Mauceli E."/>
            <person name="Menck C.F."/>
            <person name="Miller J.R."/>
            <person name="Montgomery P."/>
            <person name="Mori A."/>
            <person name="Nascimento A.L."/>
            <person name="Naveira H.F."/>
            <person name="Nusbaum C."/>
            <person name="O'leary S."/>
            <person name="Orvis J."/>
            <person name="Pertea M."/>
            <person name="Quesneville H."/>
            <person name="Reidenbach K.R."/>
            <person name="Rogers Y.H."/>
            <person name="Roth C.W."/>
            <person name="Schneider J.R."/>
            <person name="Schatz M."/>
            <person name="Shumway M."/>
            <person name="Stanke M."/>
            <person name="Stinson E.O."/>
            <person name="Tubio J.M."/>
            <person name="Vanzee J.P."/>
            <person name="Verjovski-Almeida S."/>
            <person name="Werner D."/>
            <person name="White O."/>
            <person name="Wyder S."/>
            <person name="Zeng Q."/>
            <person name="Zhao Q."/>
            <person name="Zhao Y."/>
            <person name="Hill C.A."/>
            <person name="Raikhel A.S."/>
            <person name="Soares M.B."/>
            <person name="Knudson D.L."/>
            <person name="Lee N.H."/>
            <person name="Galagan J."/>
            <person name="Salzberg S.L."/>
            <person name="Paulsen I.T."/>
            <person name="Dimopoulos G."/>
            <person name="Collins F.H."/>
            <person name="Birren B."/>
            <person name="Fraser-Liggett C.M."/>
            <person name="Severson D.W."/>
        </authorList>
    </citation>
    <scope>NUCLEOTIDE SEQUENCE [LARGE SCALE GENOMIC DNA]</scope>
    <source>
        <strain evidence="9">Liverpool</strain>
    </source>
</reference>
<name>A0A6E8PLB8_AEDAE</name>
<sequence length="198" mass="22518">MDNVDSCDPPNSFNRSASEKYGKNGAVHVFTGNEKQRKVLTNPVIWDRNVDRVRPHLDNEWANYENTPNRQAEENFRRLRRAIGRNDSEDGESRGFDIYRNVVENALNVAFLAANSNQLRLLTEYQQQTEVYQVCVGMLIMSLVLQILLGVSMLTISVNRDQRWKRLKMIASIGVAVIAIVNIVVLSLVNAVLLRQSS</sequence>
<evidence type="ECO:0000256" key="8">
    <source>
        <dbReference type="SAM" id="Phobius"/>
    </source>
</evidence>